<name>A0A179T9U9_9BACI</name>
<dbReference type="PRINTS" id="PR00035">
    <property type="entry name" value="HTHGNTR"/>
</dbReference>
<keyword evidence="2" id="KW-0238">DNA-binding</keyword>
<dbReference type="InterPro" id="IPR036388">
    <property type="entry name" value="WH-like_DNA-bd_sf"/>
</dbReference>
<accession>A0A179T9U9</accession>
<dbReference type="InterPro" id="IPR000524">
    <property type="entry name" value="Tscrpt_reg_HTH_GntR"/>
</dbReference>
<evidence type="ECO:0000256" key="2">
    <source>
        <dbReference type="ARBA" id="ARBA00023125"/>
    </source>
</evidence>
<dbReference type="AlphaFoldDB" id="A0A179T9U9"/>
<proteinExistence type="predicted"/>
<dbReference type="InterPro" id="IPR011711">
    <property type="entry name" value="GntR_C"/>
</dbReference>
<dbReference type="STRING" id="152268.A6K24_01075"/>
<dbReference type="RefSeq" id="WP_066324269.1">
    <property type="nucleotide sequence ID" value="NZ_LWSG01000001.1"/>
</dbReference>
<dbReference type="SMART" id="SM00345">
    <property type="entry name" value="HTH_GNTR"/>
    <property type="match status" value="1"/>
</dbReference>
<keyword evidence="6" id="KW-1185">Reference proteome</keyword>
<dbReference type="InterPro" id="IPR008920">
    <property type="entry name" value="TF_FadR/GntR_C"/>
</dbReference>
<dbReference type="Proteomes" id="UP000078534">
    <property type="component" value="Unassembled WGS sequence"/>
</dbReference>
<dbReference type="Gene3D" id="1.20.120.530">
    <property type="entry name" value="GntR ligand-binding domain-like"/>
    <property type="match status" value="1"/>
</dbReference>
<comment type="caution">
    <text evidence="5">The sequence shown here is derived from an EMBL/GenBank/DDBJ whole genome shotgun (WGS) entry which is preliminary data.</text>
</comment>
<dbReference type="Gene3D" id="1.10.10.10">
    <property type="entry name" value="Winged helix-like DNA-binding domain superfamily/Winged helix DNA-binding domain"/>
    <property type="match status" value="1"/>
</dbReference>
<evidence type="ECO:0000313" key="6">
    <source>
        <dbReference type="Proteomes" id="UP000078534"/>
    </source>
</evidence>
<keyword evidence="1" id="KW-0805">Transcription regulation</keyword>
<protein>
    <recommendedName>
        <fullName evidence="4">HTH gntR-type domain-containing protein</fullName>
    </recommendedName>
</protein>
<keyword evidence="3" id="KW-0804">Transcription</keyword>
<dbReference type="SUPFAM" id="SSF48008">
    <property type="entry name" value="GntR ligand-binding domain-like"/>
    <property type="match status" value="1"/>
</dbReference>
<dbReference type="GO" id="GO:0003700">
    <property type="term" value="F:DNA-binding transcription factor activity"/>
    <property type="evidence" value="ECO:0007669"/>
    <property type="project" value="InterPro"/>
</dbReference>
<dbReference type="OrthoDB" id="368257at2"/>
<dbReference type="Pfam" id="PF07729">
    <property type="entry name" value="FCD"/>
    <property type="match status" value="1"/>
</dbReference>
<dbReference type="CDD" id="cd07377">
    <property type="entry name" value="WHTH_GntR"/>
    <property type="match status" value="1"/>
</dbReference>
<evidence type="ECO:0000256" key="3">
    <source>
        <dbReference type="ARBA" id="ARBA00023163"/>
    </source>
</evidence>
<feature type="domain" description="HTH gntR-type" evidence="4">
    <location>
        <begin position="4"/>
        <end position="71"/>
    </location>
</feature>
<dbReference type="PANTHER" id="PTHR43537:SF45">
    <property type="entry name" value="GNTR FAMILY REGULATORY PROTEIN"/>
    <property type="match status" value="1"/>
</dbReference>
<gene>
    <name evidence="5" type="ORF">A6K24_01075</name>
</gene>
<dbReference type="Pfam" id="PF00392">
    <property type="entry name" value="GntR"/>
    <property type="match status" value="1"/>
</dbReference>
<dbReference type="InterPro" id="IPR036390">
    <property type="entry name" value="WH_DNA-bd_sf"/>
</dbReference>
<dbReference type="GO" id="GO:0003677">
    <property type="term" value="F:DNA binding"/>
    <property type="evidence" value="ECO:0007669"/>
    <property type="project" value="UniProtKB-KW"/>
</dbReference>
<evidence type="ECO:0000259" key="4">
    <source>
        <dbReference type="PROSITE" id="PS50949"/>
    </source>
</evidence>
<evidence type="ECO:0000313" key="5">
    <source>
        <dbReference type="EMBL" id="OAS89182.1"/>
    </source>
</evidence>
<reference evidence="6" key="1">
    <citation type="submission" date="2016-04" db="EMBL/GenBank/DDBJ databases">
        <authorList>
            <person name="Lyu Z."/>
            <person name="Lyu W."/>
        </authorList>
    </citation>
    <scope>NUCLEOTIDE SEQUENCE [LARGE SCALE GENOMIC DNA]</scope>
    <source>
        <strain evidence="6">C44</strain>
    </source>
</reference>
<dbReference type="PANTHER" id="PTHR43537">
    <property type="entry name" value="TRANSCRIPTIONAL REGULATOR, GNTR FAMILY"/>
    <property type="match status" value="1"/>
</dbReference>
<sequence>MTQHSLVDIAYTKIRENLINATFMPGQFLSENGLAKELNMSRTPIRVAISRLESEGFVATIKNRGIIVKEISMKEMLDLSQVILLLQDFSVDEVAVRGNRFDLEELKMYLDLQFEAEKNIDYYEYIQNYILFTRCMIASANNNTMLDFMDSLKDKFVRMAMVNWKLTPNQKHYSANQMNKLIYEAICSENYSRVKQICKETLSKSRERIINSVAL</sequence>
<organism evidence="5 6">
    <name type="scientific">Metabacillus litoralis</name>
    <dbReference type="NCBI Taxonomy" id="152268"/>
    <lineage>
        <taxon>Bacteria</taxon>
        <taxon>Bacillati</taxon>
        <taxon>Bacillota</taxon>
        <taxon>Bacilli</taxon>
        <taxon>Bacillales</taxon>
        <taxon>Bacillaceae</taxon>
        <taxon>Metabacillus</taxon>
    </lineage>
</organism>
<dbReference type="EMBL" id="LWSG01000001">
    <property type="protein sequence ID" value="OAS89182.1"/>
    <property type="molecule type" value="Genomic_DNA"/>
</dbReference>
<dbReference type="PROSITE" id="PS50949">
    <property type="entry name" value="HTH_GNTR"/>
    <property type="match status" value="1"/>
</dbReference>
<dbReference type="SUPFAM" id="SSF46785">
    <property type="entry name" value="Winged helix' DNA-binding domain"/>
    <property type="match status" value="1"/>
</dbReference>
<evidence type="ECO:0000256" key="1">
    <source>
        <dbReference type="ARBA" id="ARBA00023015"/>
    </source>
</evidence>